<dbReference type="Gene3D" id="3.40.50.2300">
    <property type="match status" value="1"/>
</dbReference>
<dbReference type="PANTHER" id="PTHR24060">
    <property type="entry name" value="METABOTROPIC GLUTAMATE RECEPTOR"/>
    <property type="match status" value="1"/>
</dbReference>
<dbReference type="GO" id="GO:0016020">
    <property type="term" value="C:membrane"/>
    <property type="evidence" value="ECO:0007669"/>
    <property type="project" value="UniProtKB-SubCell"/>
</dbReference>
<dbReference type="AlphaFoldDB" id="A0A423TB82"/>
<evidence type="ECO:0000256" key="6">
    <source>
        <dbReference type="ARBA" id="ARBA00023180"/>
    </source>
</evidence>
<dbReference type="GO" id="GO:0004930">
    <property type="term" value="F:G protein-coupled receptor activity"/>
    <property type="evidence" value="ECO:0007669"/>
    <property type="project" value="InterPro"/>
</dbReference>
<evidence type="ECO:0000256" key="4">
    <source>
        <dbReference type="ARBA" id="ARBA00023136"/>
    </source>
</evidence>
<evidence type="ECO:0000256" key="1">
    <source>
        <dbReference type="ARBA" id="ARBA00004141"/>
    </source>
</evidence>
<dbReference type="OrthoDB" id="425344at2759"/>
<evidence type="ECO:0000256" key="2">
    <source>
        <dbReference type="ARBA" id="ARBA00022692"/>
    </source>
</evidence>
<dbReference type="Pfam" id="PF01094">
    <property type="entry name" value="ANF_receptor"/>
    <property type="match status" value="1"/>
</dbReference>
<feature type="domain" description="Receptor ligand binding region" evidence="8">
    <location>
        <begin position="38"/>
        <end position="124"/>
    </location>
</feature>
<dbReference type="Proteomes" id="UP000283509">
    <property type="component" value="Unassembled WGS sequence"/>
</dbReference>
<keyword evidence="2" id="KW-0812">Transmembrane</keyword>
<dbReference type="InterPro" id="IPR028082">
    <property type="entry name" value="Peripla_BP_I"/>
</dbReference>
<dbReference type="EMBL" id="QCYY01002001">
    <property type="protein sequence ID" value="ROT73714.1"/>
    <property type="molecule type" value="Genomic_DNA"/>
</dbReference>
<comment type="caution">
    <text evidence="9">The sequence shown here is derived from an EMBL/GenBank/DDBJ whole genome shotgun (WGS) entry which is preliminary data.</text>
</comment>
<keyword evidence="5 9" id="KW-0675">Receptor</keyword>
<keyword evidence="10" id="KW-1185">Reference proteome</keyword>
<reference evidence="9 10" key="1">
    <citation type="submission" date="2018-04" db="EMBL/GenBank/DDBJ databases">
        <authorList>
            <person name="Zhang X."/>
            <person name="Yuan J."/>
            <person name="Li F."/>
            <person name="Xiang J."/>
        </authorList>
    </citation>
    <scope>NUCLEOTIDE SEQUENCE [LARGE SCALE GENOMIC DNA]</scope>
    <source>
        <tissue evidence="9">Muscle</tissue>
    </source>
</reference>
<keyword evidence="3" id="KW-1133">Transmembrane helix</keyword>
<evidence type="ECO:0000313" key="9">
    <source>
        <dbReference type="EMBL" id="ROT73714.1"/>
    </source>
</evidence>
<feature type="compositionally biased region" description="Basic residues" evidence="7">
    <location>
        <begin position="175"/>
        <end position="186"/>
    </location>
</feature>
<feature type="region of interest" description="Disordered" evidence="7">
    <location>
        <begin position="167"/>
        <end position="186"/>
    </location>
</feature>
<evidence type="ECO:0000259" key="8">
    <source>
        <dbReference type="Pfam" id="PF01094"/>
    </source>
</evidence>
<keyword evidence="4" id="KW-0472">Membrane</keyword>
<dbReference type="InterPro" id="IPR000337">
    <property type="entry name" value="GPCR_3"/>
</dbReference>
<dbReference type="InterPro" id="IPR001828">
    <property type="entry name" value="ANF_lig-bd_rcpt"/>
</dbReference>
<proteinExistence type="predicted"/>
<evidence type="ECO:0000256" key="3">
    <source>
        <dbReference type="ARBA" id="ARBA00022989"/>
    </source>
</evidence>
<dbReference type="InterPro" id="IPR050726">
    <property type="entry name" value="mGluR"/>
</dbReference>
<keyword evidence="6" id="KW-0325">Glycoprotein</keyword>
<evidence type="ECO:0000256" key="7">
    <source>
        <dbReference type="SAM" id="MobiDB-lite"/>
    </source>
</evidence>
<dbReference type="PRINTS" id="PR00248">
    <property type="entry name" value="GPCRMGR"/>
</dbReference>
<evidence type="ECO:0000256" key="5">
    <source>
        <dbReference type="ARBA" id="ARBA00023170"/>
    </source>
</evidence>
<name>A0A423TB82_PENVA</name>
<reference evidence="9 10" key="2">
    <citation type="submission" date="2019-01" db="EMBL/GenBank/DDBJ databases">
        <title>The decoding of complex shrimp genome reveals the adaptation for benthos swimmer, frequently molting mechanism and breeding impact on genome.</title>
        <authorList>
            <person name="Sun Y."/>
            <person name="Gao Y."/>
            <person name="Yu Y."/>
        </authorList>
    </citation>
    <scope>NUCLEOTIDE SEQUENCE [LARGE SCALE GENOMIC DNA]</scope>
    <source>
        <tissue evidence="9">Muscle</tissue>
    </source>
</reference>
<evidence type="ECO:0000313" key="10">
    <source>
        <dbReference type="Proteomes" id="UP000283509"/>
    </source>
</evidence>
<accession>A0A423TB82</accession>
<dbReference type="SUPFAM" id="SSF53822">
    <property type="entry name" value="Periplasmic binding protein-like I"/>
    <property type="match status" value="1"/>
</dbReference>
<organism evidence="9 10">
    <name type="scientific">Penaeus vannamei</name>
    <name type="common">Whiteleg shrimp</name>
    <name type="synonym">Litopenaeus vannamei</name>
    <dbReference type="NCBI Taxonomy" id="6689"/>
    <lineage>
        <taxon>Eukaryota</taxon>
        <taxon>Metazoa</taxon>
        <taxon>Ecdysozoa</taxon>
        <taxon>Arthropoda</taxon>
        <taxon>Crustacea</taxon>
        <taxon>Multicrustacea</taxon>
        <taxon>Malacostraca</taxon>
        <taxon>Eumalacostraca</taxon>
        <taxon>Eucarida</taxon>
        <taxon>Decapoda</taxon>
        <taxon>Dendrobranchiata</taxon>
        <taxon>Penaeoidea</taxon>
        <taxon>Penaeidae</taxon>
        <taxon>Penaeus</taxon>
    </lineage>
</organism>
<gene>
    <name evidence="9" type="ORF">C7M84_007853</name>
</gene>
<sequence>MKKCDPPVLNNKFIRDSLAAPEGSSNSTENDSCKSTATSKNLVGVVGPGSSDVTIQVQNLMQLFQIPQVGYSATSRDLSDKSRFSYFMRVVPSDYYQAQVMIDIVRHYNWTYVSAVHTDGELCNCPAFARYRNQNTRWKILFTPETHSQGKEPLVFPSMNPVKRGSIIGDEGRLRGRQHTQKGKLT</sequence>
<comment type="subcellular location">
    <subcellularLocation>
        <location evidence="1">Membrane</location>
        <topology evidence="1">Multi-pass membrane protein</topology>
    </subcellularLocation>
</comment>
<protein>
    <submittedName>
        <fullName evidence="9">Putative metabotropic glutamate receptor 5-like</fullName>
    </submittedName>
</protein>